<reference evidence="1 2" key="1">
    <citation type="journal article" date="2012" name="Science">
        <title>The Paleozoic origin of enzymatic lignin decomposition reconstructed from 31 fungal genomes.</title>
        <authorList>
            <person name="Floudas D."/>
            <person name="Binder M."/>
            <person name="Riley R."/>
            <person name="Barry K."/>
            <person name="Blanchette R.A."/>
            <person name="Henrissat B."/>
            <person name="Martinez A.T."/>
            <person name="Otillar R."/>
            <person name="Spatafora J.W."/>
            <person name="Yadav J.S."/>
            <person name="Aerts A."/>
            <person name="Benoit I."/>
            <person name="Boyd A."/>
            <person name="Carlson A."/>
            <person name="Copeland A."/>
            <person name="Coutinho P.M."/>
            <person name="de Vries R.P."/>
            <person name="Ferreira P."/>
            <person name="Findley K."/>
            <person name="Foster B."/>
            <person name="Gaskell J."/>
            <person name="Glotzer D."/>
            <person name="Gorecki P."/>
            <person name="Heitman J."/>
            <person name="Hesse C."/>
            <person name="Hori C."/>
            <person name="Igarashi K."/>
            <person name="Jurgens J.A."/>
            <person name="Kallen N."/>
            <person name="Kersten P."/>
            <person name="Kohler A."/>
            <person name="Kuees U."/>
            <person name="Kumar T.K.A."/>
            <person name="Kuo A."/>
            <person name="LaButti K."/>
            <person name="Larrondo L.F."/>
            <person name="Lindquist E."/>
            <person name="Ling A."/>
            <person name="Lombard V."/>
            <person name="Lucas S."/>
            <person name="Lundell T."/>
            <person name="Martin R."/>
            <person name="McLaughlin D.J."/>
            <person name="Morgenstern I."/>
            <person name="Morin E."/>
            <person name="Murat C."/>
            <person name="Nagy L.G."/>
            <person name="Nolan M."/>
            <person name="Ohm R.A."/>
            <person name="Patyshakuliyeva A."/>
            <person name="Rokas A."/>
            <person name="Ruiz-Duenas F.J."/>
            <person name="Sabat G."/>
            <person name="Salamov A."/>
            <person name="Samejima M."/>
            <person name="Schmutz J."/>
            <person name="Slot J.C."/>
            <person name="St John F."/>
            <person name="Stenlid J."/>
            <person name="Sun H."/>
            <person name="Sun S."/>
            <person name="Syed K."/>
            <person name="Tsang A."/>
            <person name="Wiebenga A."/>
            <person name="Young D."/>
            <person name="Pisabarro A."/>
            <person name="Eastwood D.C."/>
            <person name="Martin F."/>
            <person name="Cullen D."/>
            <person name="Grigoriev I.V."/>
            <person name="Hibbett D.S."/>
        </authorList>
    </citation>
    <scope>NUCLEOTIDE SEQUENCE [LARGE SCALE GENOMIC DNA]</scope>
    <source>
        <strain evidence="1 2">DJM-731 SS1</strain>
    </source>
</reference>
<dbReference type="EMBL" id="JH795863">
    <property type="protein sequence ID" value="EJU01955.1"/>
    <property type="molecule type" value="Genomic_DNA"/>
</dbReference>
<dbReference type="Proteomes" id="UP000030653">
    <property type="component" value="Unassembled WGS sequence"/>
</dbReference>
<dbReference type="STRING" id="1858805.M5G194"/>
<dbReference type="OrthoDB" id="3247418at2759"/>
<gene>
    <name evidence="1" type="ORF">DACRYDRAFT_15916</name>
</gene>
<name>M5G194_DACPD</name>
<protein>
    <submittedName>
        <fullName evidence="1">Uncharacterized protein</fullName>
    </submittedName>
</protein>
<dbReference type="GeneID" id="63686207"/>
<dbReference type="AlphaFoldDB" id="M5G194"/>
<dbReference type="RefSeq" id="XP_040628852.1">
    <property type="nucleotide sequence ID" value="XM_040771145.1"/>
</dbReference>
<proteinExistence type="predicted"/>
<dbReference type="PANTHER" id="PTHR46579">
    <property type="entry name" value="F5/8 TYPE C DOMAIN-CONTAINING PROTEIN-RELATED"/>
    <property type="match status" value="1"/>
</dbReference>
<evidence type="ECO:0000313" key="2">
    <source>
        <dbReference type="Proteomes" id="UP000030653"/>
    </source>
</evidence>
<evidence type="ECO:0000313" key="1">
    <source>
        <dbReference type="EMBL" id="EJU01955.1"/>
    </source>
</evidence>
<dbReference type="HOGENOM" id="CLU_449782_0_0_1"/>
<organism evidence="1 2">
    <name type="scientific">Dacryopinax primogenitus (strain DJM 731)</name>
    <name type="common">Brown rot fungus</name>
    <dbReference type="NCBI Taxonomy" id="1858805"/>
    <lineage>
        <taxon>Eukaryota</taxon>
        <taxon>Fungi</taxon>
        <taxon>Dikarya</taxon>
        <taxon>Basidiomycota</taxon>
        <taxon>Agaricomycotina</taxon>
        <taxon>Dacrymycetes</taxon>
        <taxon>Dacrymycetales</taxon>
        <taxon>Dacrymycetaceae</taxon>
        <taxon>Dacryopinax</taxon>
    </lineage>
</organism>
<dbReference type="PANTHER" id="PTHR46579:SF1">
    <property type="entry name" value="F5_8 TYPE C DOMAIN-CONTAINING PROTEIN"/>
    <property type="match status" value="1"/>
</dbReference>
<keyword evidence="2" id="KW-1185">Reference proteome</keyword>
<accession>M5G194</accession>
<sequence>MLYAILEYFGGLTNQTTSPVKTPPPLTLKMMYTRLGLLDDYTSKVLCLSCWEFKSFLEDQPDAELLQDLGEESNLPISSTLDDRWQRQCRHCNTELYKEPPKTGIPHPHCQAPYHLLSQQLAAFLGQPSFKAACEDYLDSESVPGTYSRIQDGLVWQNLKCPDSLPFFPMTRLQAESQAKLHLGMLLSLDWFNPNLSAMAASLSSGPLSICVANLPPELWSPGSSCIAGSGVRPPCTGEDVWVHRPDALALALHPVQGLMKNLWFLVWVQGGKDDHTKVVLHSWTEAGMLQELDAIHKALATLEMLGWFARLPKQVGEPGGGSLTSDEWRAIAILYGLAVIYTRHEVNDHKLARAVHLYWEYFEEFVEIYGLVNTTPTFHWVTHMDKQIQWLGPVHGFWTFLFEHLNKILKDFKTNGHKGGSLEITFAREFKWEMGLAQLTKDALARLIATELQKCSHDITCTGTLATFAAQSHPHMSGHPHPCIAAGTLHTDTLGREVQDELLSCCNQESNGSPGVKEPQTFTFVNWLVPLQDTPPHAELYKGFKELEVNFWQYDMYQMNDVGPDAIISASKISGVAAQLKCTSDIYWLGIKTELMTGWSLIVNKE</sequence>